<dbReference type="EC" id="2.8.1.7" evidence="3 8"/>
<protein>
    <recommendedName>
        <fullName evidence="3 8">Cysteine desulfurase</fullName>
        <ecNumber evidence="3 8">2.8.1.7</ecNumber>
    </recommendedName>
</protein>
<dbReference type="PANTHER" id="PTHR43586:SF8">
    <property type="entry name" value="CYSTEINE DESULFURASE 1, CHLOROPLASTIC"/>
    <property type="match status" value="1"/>
</dbReference>
<evidence type="ECO:0000259" key="9">
    <source>
        <dbReference type="Pfam" id="PF00266"/>
    </source>
</evidence>
<evidence type="ECO:0000313" key="11">
    <source>
        <dbReference type="Proteomes" id="UP001519331"/>
    </source>
</evidence>
<dbReference type="InterPro" id="IPR020578">
    <property type="entry name" value="Aminotrans_V_PyrdxlP_BS"/>
</dbReference>
<dbReference type="GO" id="GO:0009000">
    <property type="term" value="F:selenocysteine lyase activity"/>
    <property type="evidence" value="ECO:0007669"/>
    <property type="project" value="UniProtKB-EC"/>
</dbReference>
<dbReference type="EMBL" id="JAGINX010000001">
    <property type="protein sequence ID" value="MBP2317969.1"/>
    <property type="molecule type" value="Genomic_DNA"/>
</dbReference>
<comment type="caution">
    <text evidence="10">The sequence shown here is derived from an EMBL/GenBank/DDBJ whole genome shotgun (WGS) entry which is preliminary data.</text>
</comment>
<proteinExistence type="inferred from homology"/>
<dbReference type="InterPro" id="IPR015422">
    <property type="entry name" value="PyrdxlP-dep_Trfase_small"/>
</dbReference>
<dbReference type="InterPro" id="IPR000192">
    <property type="entry name" value="Aminotrans_V_dom"/>
</dbReference>
<evidence type="ECO:0000256" key="6">
    <source>
        <dbReference type="ARBA" id="ARBA00050776"/>
    </source>
</evidence>
<dbReference type="InterPro" id="IPR015424">
    <property type="entry name" value="PyrdxlP-dep_Trfase"/>
</dbReference>
<comment type="cofactor">
    <cofactor evidence="1 7">
        <name>pyridoxal 5'-phosphate</name>
        <dbReference type="ChEBI" id="CHEBI:597326"/>
    </cofactor>
</comment>
<evidence type="ECO:0000256" key="1">
    <source>
        <dbReference type="ARBA" id="ARBA00001933"/>
    </source>
</evidence>
<dbReference type="Pfam" id="PF00266">
    <property type="entry name" value="Aminotran_5"/>
    <property type="match status" value="1"/>
</dbReference>
<dbReference type="RefSeq" id="WP_342591395.1">
    <property type="nucleotide sequence ID" value="NZ_JAGINX010000001.1"/>
</dbReference>
<evidence type="ECO:0000256" key="8">
    <source>
        <dbReference type="RuleBase" id="RU004506"/>
    </source>
</evidence>
<evidence type="ECO:0000256" key="3">
    <source>
        <dbReference type="ARBA" id="ARBA00012239"/>
    </source>
</evidence>
<dbReference type="Proteomes" id="UP001519331">
    <property type="component" value="Unassembled WGS sequence"/>
</dbReference>
<organism evidence="10 11">
    <name type="scientific">Nesterenkonia lacusekhoensis</name>
    <dbReference type="NCBI Taxonomy" id="150832"/>
    <lineage>
        <taxon>Bacteria</taxon>
        <taxon>Bacillati</taxon>
        <taxon>Actinomycetota</taxon>
        <taxon>Actinomycetes</taxon>
        <taxon>Micrococcales</taxon>
        <taxon>Micrococcaceae</taxon>
        <taxon>Nesterenkonia</taxon>
    </lineage>
</organism>
<accession>A0ABS4T0J1</accession>
<evidence type="ECO:0000256" key="4">
    <source>
        <dbReference type="ARBA" id="ARBA00022679"/>
    </source>
</evidence>
<comment type="function">
    <text evidence="8">Catalyzes the removal of elemental sulfur and selenium atoms from L-cysteine, L-cystine, L-selenocysteine, and L-selenocystine to produce L-alanine.</text>
</comment>
<dbReference type="NCBIfam" id="TIGR01979">
    <property type="entry name" value="sufS"/>
    <property type="match status" value="1"/>
</dbReference>
<evidence type="ECO:0000313" key="10">
    <source>
        <dbReference type="EMBL" id="MBP2317969.1"/>
    </source>
</evidence>
<feature type="domain" description="Aminotransferase class V" evidence="9">
    <location>
        <begin position="25"/>
        <end position="410"/>
    </location>
</feature>
<keyword evidence="5 8" id="KW-0663">Pyridoxal phosphate</keyword>
<dbReference type="PANTHER" id="PTHR43586">
    <property type="entry name" value="CYSTEINE DESULFURASE"/>
    <property type="match status" value="1"/>
</dbReference>
<evidence type="ECO:0000256" key="5">
    <source>
        <dbReference type="ARBA" id="ARBA00022898"/>
    </source>
</evidence>
<dbReference type="Gene3D" id="3.90.1150.10">
    <property type="entry name" value="Aspartate Aminotransferase, domain 1"/>
    <property type="match status" value="1"/>
</dbReference>
<dbReference type="SUPFAM" id="SSF53383">
    <property type="entry name" value="PLP-dependent transferases"/>
    <property type="match status" value="1"/>
</dbReference>
<dbReference type="Gene3D" id="3.40.640.10">
    <property type="entry name" value="Type I PLP-dependent aspartate aminotransferase-like (Major domain)"/>
    <property type="match status" value="1"/>
</dbReference>
<dbReference type="InterPro" id="IPR015421">
    <property type="entry name" value="PyrdxlP-dep_Trfase_major"/>
</dbReference>
<evidence type="ECO:0000256" key="7">
    <source>
        <dbReference type="RuleBase" id="RU004504"/>
    </source>
</evidence>
<keyword evidence="4 8" id="KW-0808">Transferase</keyword>
<reference evidence="10 11" key="1">
    <citation type="submission" date="2021-03" db="EMBL/GenBank/DDBJ databases">
        <title>Sequencing the genomes of 1000 actinobacteria strains.</title>
        <authorList>
            <person name="Klenk H.-P."/>
        </authorList>
    </citation>
    <scope>NUCLEOTIDE SEQUENCE [LARGE SCALE GENOMIC DNA]</scope>
    <source>
        <strain evidence="10 11">DSM 12544</strain>
    </source>
</reference>
<dbReference type="GO" id="GO:0031071">
    <property type="term" value="F:cysteine desulfurase activity"/>
    <property type="evidence" value="ECO:0007669"/>
    <property type="project" value="UniProtKB-EC"/>
</dbReference>
<gene>
    <name evidence="10" type="ORF">JOF45_000988</name>
</gene>
<comment type="similarity">
    <text evidence="2 8">Belongs to the class-V pyridoxal-phosphate-dependent aminotransferase family. Csd subfamily.</text>
</comment>
<comment type="catalytic activity">
    <reaction evidence="6 8">
        <text>(sulfur carrier)-H + L-cysteine = (sulfur carrier)-SH + L-alanine</text>
        <dbReference type="Rhea" id="RHEA:43892"/>
        <dbReference type="Rhea" id="RHEA-COMP:14737"/>
        <dbReference type="Rhea" id="RHEA-COMP:14739"/>
        <dbReference type="ChEBI" id="CHEBI:29917"/>
        <dbReference type="ChEBI" id="CHEBI:35235"/>
        <dbReference type="ChEBI" id="CHEBI:57972"/>
        <dbReference type="ChEBI" id="CHEBI:64428"/>
        <dbReference type="EC" id="2.8.1.7"/>
    </reaction>
</comment>
<dbReference type="CDD" id="cd06453">
    <property type="entry name" value="SufS_like"/>
    <property type="match status" value="1"/>
</dbReference>
<dbReference type="InterPro" id="IPR010970">
    <property type="entry name" value="Cys_dSase_SufS"/>
</dbReference>
<sequence length="428" mass="46373">MIDIERIRADFPLLDREVRDGKRLVYLDTGATSQKPRQVIEAERHFYEHTNAAVHRGAHAVAEEATEVYEGARTAVAEFVGAEFDELVWAKNATEGLNLVAYSFLNATLNARMGRGAAEEEPFVLSEGDEIVVTELEHHANLVPWQELAAKTGARLRWIGVTDECRLDAEDFEVIGARTKVVAFTHASNVTGAITPVAEIVRRAQAVGAFTVLDACQSAAHLPVDFHDLGVDFAAFSGHKMLAPTGIGALYGRRELLEALPPFLTGGSMVELVTMESTTFMPPPQRFEAGTQMVAQAAGFHAAVDYLSDVGMQAFAAHEQTLTRRLLESMAQVPGVRVLGPQSPEDRLAVVAFEVEGVHPHDVGQVLDDAGIAVRVGHHCAQPVHRRLGVHASARASAGVHTTEAEIDAFIEGLHRVRSFFGAAEGRD</sequence>
<keyword evidence="10" id="KW-0456">Lyase</keyword>
<evidence type="ECO:0000256" key="2">
    <source>
        <dbReference type="ARBA" id="ARBA00010447"/>
    </source>
</evidence>
<name>A0ABS4T0J1_9MICC</name>
<dbReference type="PROSITE" id="PS00595">
    <property type="entry name" value="AA_TRANSFER_CLASS_5"/>
    <property type="match status" value="1"/>
</dbReference>
<keyword evidence="11" id="KW-1185">Reference proteome</keyword>